<dbReference type="GO" id="GO:0045717">
    <property type="term" value="P:negative regulation of fatty acid biosynthetic process"/>
    <property type="evidence" value="ECO:0007669"/>
    <property type="project" value="TreeGrafter"/>
</dbReference>
<evidence type="ECO:0000256" key="4">
    <source>
        <dbReference type="SAM" id="MobiDB-lite"/>
    </source>
</evidence>
<keyword evidence="1 3" id="KW-0853">WD repeat</keyword>
<sequence>MNSKNITSWLNRRETDSLITRRFERQMHVVPSFTERFGLTSELEGHTGCVNCLEWNSTGQLLASGSDDLNAIVWEPLRKRKLCTISTGHTGNIFSVKFLPCTNDEIVATAAADAKVRIHSVEKAENTSAFHCHIGRVKRLAVAPNSPDMLWSASEDGTIRQFDLRQAHSCNSSSNKNCKNVLINLNVHVGAMAEAKCIAINPVRPELMAVGCNDPFVRVYDHRMLSTQNSSLEQKATNGGSTSLEEARLPVGCVKYFAPGHLPPRLSKDFPRPLRAFVATYVNFSPDGNEVIVNLGGEQIYLFDIRKPVSVVGYRQFNGLSDSITSNGVVKDVIDCMSSATCDNNSNVANGTTNGFKILPVNGKTLLLSKPTNGHKVLNSSSLRKDLPPKALELKALGNEAFCKQQFWTAVNAYNEAISLAPNSAILYANRAAAYIKRAWDGDIYAALRDCHIALGLDPHNTKAHFRKARCLYELRWCQEAQYCLNQFKTKFPEQADGTAAKTLEREIKAAAFAETEEPNENGSSDKNTRTEGGSSRRRQRRMSVISDQERVFRSYCYDYSRRFCGHCNTTTDIKEANFFGSNGQYVVAGSDDGSFFLWDKETTNLLRVLKGDDSIVNCLQPHPSICLLATSGIDPVIRLWGPRPLDGKAEGRQVEEVEAAARANQKRMNADPLEVMLMNMGYRTRFSTVDDDENDDNPVQCRTA</sequence>
<accession>A0A6P8HK92</accession>
<dbReference type="SMART" id="SM00320">
    <property type="entry name" value="WD40"/>
    <property type="match status" value="7"/>
</dbReference>
<keyword evidence="5" id="KW-1185">Reference proteome</keyword>
<dbReference type="SUPFAM" id="SSF48452">
    <property type="entry name" value="TPR-like"/>
    <property type="match status" value="1"/>
</dbReference>
<reference evidence="6" key="1">
    <citation type="submission" date="2025-08" db="UniProtKB">
        <authorList>
            <consortium name="RefSeq"/>
        </authorList>
    </citation>
    <scope>IDENTIFICATION</scope>
    <source>
        <tissue evidence="6">Tentacle</tissue>
    </source>
</reference>
<dbReference type="KEGG" id="aten:116290244"/>
<dbReference type="InterPro" id="IPR045151">
    <property type="entry name" value="DCAF8"/>
</dbReference>
<feature type="region of interest" description="Disordered" evidence="4">
    <location>
        <begin position="512"/>
        <end position="544"/>
    </location>
</feature>
<dbReference type="InterPro" id="IPR015943">
    <property type="entry name" value="WD40/YVTN_repeat-like_dom_sf"/>
</dbReference>
<evidence type="ECO:0000256" key="3">
    <source>
        <dbReference type="PROSITE-ProRule" id="PRU00221"/>
    </source>
</evidence>
<dbReference type="Gene3D" id="2.130.10.10">
    <property type="entry name" value="YVTN repeat-like/Quinoprotein amine dehydrogenase"/>
    <property type="match status" value="2"/>
</dbReference>
<dbReference type="OrthoDB" id="4869960at2759"/>
<feature type="repeat" description="WD" evidence="3">
    <location>
        <begin position="580"/>
        <end position="609"/>
    </location>
</feature>
<dbReference type="InterPro" id="IPR011990">
    <property type="entry name" value="TPR-like_helical_dom_sf"/>
</dbReference>
<dbReference type="GO" id="GO:0005737">
    <property type="term" value="C:cytoplasm"/>
    <property type="evidence" value="ECO:0007669"/>
    <property type="project" value="TreeGrafter"/>
</dbReference>
<dbReference type="RefSeq" id="XP_031553112.1">
    <property type="nucleotide sequence ID" value="XM_031697252.1"/>
</dbReference>
<feature type="repeat" description="WD" evidence="3">
    <location>
        <begin position="610"/>
        <end position="641"/>
    </location>
</feature>
<dbReference type="GeneID" id="116290244"/>
<dbReference type="InterPro" id="IPR036322">
    <property type="entry name" value="WD40_repeat_dom_sf"/>
</dbReference>
<dbReference type="Proteomes" id="UP000515163">
    <property type="component" value="Unplaced"/>
</dbReference>
<dbReference type="PANTHER" id="PTHR15574:SF40">
    <property type="entry name" value="WD AND TETRATRICOPEPTIDE REPEATS PROTEIN 1"/>
    <property type="match status" value="1"/>
</dbReference>
<keyword evidence="2" id="KW-0677">Repeat</keyword>
<evidence type="ECO:0000256" key="1">
    <source>
        <dbReference type="ARBA" id="ARBA00022574"/>
    </source>
</evidence>
<dbReference type="SMART" id="SM00028">
    <property type="entry name" value="TPR"/>
    <property type="match status" value="2"/>
</dbReference>
<protein>
    <submittedName>
        <fullName evidence="6">WD and tetratricopeptide repeats protein 1-like</fullName>
    </submittedName>
</protein>
<gene>
    <name evidence="6" type="primary">LOC116290244</name>
</gene>
<name>A0A6P8HK92_ACTTE</name>
<dbReference type="Pfam" id="PF00400">
    <property type="entry name" value="WD40"/>
    <property type="match status" value="4"/>
</dbReference>
<dbReference type="InParanoid" id="A0A6P8HK92"/>
<dbReference type="PROSITE" id="PS50082">
    <property type="entry name" value="WD_REPEATS_2"/>
    <property type="match status" value="3"/>
</dbReference>
<dbReference type="PROSITE" id="PS50294">
    <property type="entry name" value="WD_REPEATS_REGION"/>
    <property type="match status" value="1"/>
</dbReference>
<dbReference type="PANTHER" id="PTHR15574">
    <property type="entry name" value="WD REPEAT DOMAIN-CONTAINING FAMILY"/>
    <property type="match status" value="1"/>
</dbReference>
<dbReference type="InterPro" id="IPR001680">
    <property type="entry name" value="WD40_rpt"/>
</dbReference>
<dbReference type="AlphaFoldDB" id="A0A6P8HK92"/>
<evidence type="ECO:0000313" key="5">
    <source>
        <dbReference type="Proteomes" id="UP000515163"/>
    </source>
</evidence>
<organism evidence="5 6">
    <name type="scientific">Actinia tenebrosa</name>
    <name type="common">Australian red waratah sea anemone</name>
    <dbReference type="NCBI Taxonomy" id="6105"/>
    <lineage>
        <taxon>Eukaryota</taxon>
        <taxon>Metazoa</taxon>
        <taxon>Cnidaria</taxon>
        <taxon>Anthozoa</taxon>
        <taxon>Hexacorallia</taxon>
        <taxon>Actiniaria</taxon>
        <taxon>Actiniidae</taxon>
        <taxon>Actinia</taxon>
    </lineage>
</organism>
<dbReference type="InterPro" id="IPR019734">
    <property type="entry name" value="TPR_rpt"/>
</dbReference>
<dbReference type="Gene3D" id="1.25.40.10">
    <property type="entry name" value="Tetratricopeptide repeat domain"/>
    <property type="match status" value="1"/>
</dbReference>
<dbReference type="SUPFAM" id="SSF50978">
    <property type="entry name" value="WD40 repeat-like"/>
    <property type="match status" value="1"/>
</dbReference>
<evidence type="ECO:0000313" key="6">
    <source>
        <dbReference type="RefSeq" id="XP_031553112.1"/>
    </source>
</evidence>
<evidence type="ECO:0000256" key="2">
    <source>
        <dbReference type="ARBA" id="ARBA00022737"/>
    </source>
</evidence>
<dbReference type="FunCoup" id="A0A6P8HK92">
    <property type="interactions" value="2090"/>
</dbReference>
<dbReference type="GO" id="GO:0080008">
    <property type="term" value="C:Cul4-RING E3 ubiquitin ligase complex"/>
    <property type="evidence" value="ECO:0007669"/>
    <property type="project" value="TreeGrafter"/>
</dbReference>
<proteinExistence type="predicted"/>
<feature type="repeat" description="WD" evidence="3">
    <location>
        <begin position="43"/>
        <end position="75"/>
    </location>
</feature>